<protein>
    <submittedName>
        <fullName evidence="3">Uncharacterized protein</fullName>
    </submittedName>
</protein>
<dbReference type="PANTHER" id="PTHR37540:SF5">
    <property type="entry name" value="TRANSCRIPTION FACTOR DOMAIN-CONTAINING PROTEIN"/>
    <property type="match status" value="1"/>
</dbReference>
<evidence type="ECO:0000256" key="2">
    <source>
        <dbReference type="SAM" id="Phobius"/>
    </source>
</evidence>
<sequence>MISAAIDSDSVESVSYVPPGGQEEEKEQRNVAKVGWQTLARAQDTPARCRNCQHGDRQSMCKKESNTAKSRWNDTFIYTGRHERGHGADNADRSRLRPQNTAVKVVLRTISPTFGATSFETFDTRHDTKSSRMIVMLANVIWPIALGNAASLLWFQDFCTSPLLYHAHSVAGATYRDFLAKNLLWSDRKTTLAHRGNAVSLIREQFARIDFMPAQDVEKLIFAMIILGGNEPQTWPLVEMDLPFRPHIALADPMRILGHSKPVMAYQNAAFALVHRQGGLHELRASGLALIIAIADMLNAASNLHHPVFPCYRNAHVVDALPENIDDEEFLTSARRPGIGFFKLPGGLPHLAASVLAEVACLDRIMSTFHERNPKGQELVTLLDARSATVHRLLSLPSWAELARQSQEDSHRAIYETCRVTAVIYCNAVILPIPAHSGWNDRLTAILVDILTTAKFETGDVNVSALRIWALLIGGIAAQGTAQRSLFENALKRWYAAHGGSWSAIVESLKEFIWSDRACKAAGATLLHRALFGSSAP</sequence>
<evidence type="ECO:0000313" key="3">
    <source>
        <dbReference type="EMBL" id="EME48259.1"/>
    </source>
</evidence>
<dbReference type="HOGENOM" id="CLU_535302_0_0_1"/>
<evidence type="ECO:0000256" key="1">
    <source>
        <dbReference type="SAM" id="MobiDB-lite"/>
    </source>
</evidence>
<dbReference type="eggNOG" id="ENOG502SP01">
    <property type="taxonomic scope" value="Eukaryota"/>
</dbReference>
<proteinExistence type="predicted"/>
<keyword evidence="4" id="KW-1185">Reference proteome</keyword>
<feature type="region of interest" description="Disordered" evidence="1">
    <location>
        <begin position="1"/>
        <end position="29"/>
    </location>
</feature>
<accession>N1Q1A5</accession>
<evidence type="ECO:0000313" key="4">
    <source>
        <dbReference type="Proteomes" id="UP000016933"/>
    </source>
</evidence>
<dbReference type="STRING" id="675120.N1Q1A5"/>
<dbReference type="OrthoDB" id="3469466at2759"/>
<organism evidence="3 4">
    <name type="scientific">Dothistroma septosporum (strain NZE10 / CBS 128990)</name>
    <name type="common">Red band needle blight fungus</name>
    <name type="synonym">Mycosphaerella pini</name>
    <dbReference type="NCBI Taxonomy" id="675120"/>
    <lineage>
        <taxon>Eukaryota</taxon>
        <taxon>Fungi</taxon>
        <taxon>Dikarya</taxon>
        <taxon>Ascomycota</taxon>
        <taxon>Pezizomycotina</taxon>
        <taxon>Dothideomycetes</taxon>
        <taxon>Dothideomycetidae</taxon>
        <taxon>Mycosphaerellales</taxon>
        <taxon>Mycosphaerellaceae</taxon>
        <taxon>Dothistroma</taxon>
    </lineage>
</organism>
<keyword evidence="2" id="KW-0812">Transmembrane</keyword>
<gene>
    <name evidence="3" type="ORF">DOTSEDRAFT_70011</name>
</gene>
<dbReference type="OMA" id="MSWILMI"/>
<dbReference type="AlphaFoldDB" id="N1Q1A5"/>
<dbReference type="Proteomes" id="UP000016933">
    <property type="component" value="Unassembled WGS sequence"/>
</dbReference>
<dbReference type="PANTHER" id="PTHR37540">
    <property type="entry name" value="TRANSCRIPTION FACTOR (ACR-2), PUTATIVE-RELATED-RELATED"/>
    <property type="match status" value="1"/>
</dbReference>
<keyword evidence="2" id="KW-1133">Transmembrane helix</keyword>
<dbReference type="Pfam" id="PF11951">
    <property type="entry name" value="Fungal_trans_2"/>
    <property type="match status" value="1"/>
</dbReference>
<name>N1Q1A5_DOTSN</name>
<reference evidence="4" key="1">
    <citation type="journal article" date="2012" name="PLoS Genet.">
        <title>The genomes of the fungal plant pathogens Cladosporium fulvum and Dothistroma septosporum reveal adaptation to different hosts and lifestyles but also signatures of common ancestry.</title>
        <authorList>
            <person name="de Wit P.J.G.M."/>
            <person name="van der Burgt A."/>
            <person name="Oekmen B."/>
            <person name="Stergiopoulos I."/>
            <person name="Abd-Elsalam K.A."/>
            <person name="Aerts A.L."/>
            <person name="Bahkali A.H."/>
            <person name="Beenen H.G."/>
            <person name="Chettri P."/>
            <person name="Cox M.P."/>
            <person name="Datema E."/>
            <person name="de Vries R.P."/>
            <person name="Dhillon B."/>
            <person name="Ganley A.R."/>
            <person name="Griffiths S.A."/>
            <person name="Guo Y."/>
            <person name="Hamelin R.C."/>
            <person name="Henrissat B."/>
            <person name="Kabir M.S."/>
            <person name="Jashni M.K."/>
            <person name="Kema G."/>
            <person name="Klaubauf S."/>
            <person name="Lapidus A."/>
            <person name="Levasseur A."/>
            <person name="Lindquist E."/>
            <person name="Mehrabi R."/>
            <person name="Ohm R.A."/>
            <person name="Owen T.J."/>
            <person name="Salamov A."/>
            <person name="Schwelm A."/>
            <person name="Schijlen E."/>
            <person name="Sun H."/>
            <person name="van den Burg H.A."/>
            <person name="van Ham R.C.H.J."/>
            <person name="Zhang S."/>
            <person name="Goodwin S.B."/>
            <person name="Grigoriev I.V."/>
            <person name="Collemare J."/>
            <person name="Bradshaw R.E."/>
        </authorList>
    </citation>
    <scope>NUCLEOTIDE SEQUENCE [LARGE SCALE GENOMIC DNA]</scope>
    <source>
        <strain evidence="4">NZE10 / CBS 128990</strain>
    </source>
</reference>
<reference evidence="3 4" key="2">
    <citation type="journal article" date="2012" name="PLoS Pathog.">
        <title>Diverse lifestyles and strategies of plant pathogenesis encoded in the genomes of eighteen Dothideomycetes fungi.</title>
        <authorList>
            <person name="Ohm R.A."/>
            <person name="Feau N."/>
            <person name="Henrissat B."/>
            <person name="Schoch C.L."/>
            <person name="Horwitz B.A."/>
            <person name="Barry K.W."/>
            <person name="Condon B.J."/>
            <person name="Copeland A.C."/>
            <person name="Dhillon B."/>
            <person name="Glaser F."/>
            <person name="Hesse C.N."/>
            <person name="Kosti I."/>
            <person name="LaButti K."/>
            <person name="Lindquist E.A."/>
            <person name="Lucas S."/>
            <person name="Salamov A.A."/>
            <person name="Bradshaw R.E."/>
            <person name="Ciuffetti L."/>
            <person name="Hamelin R.C."/>
            <person name="Kema G.H.J."/>
            <person name="Lawrence C."/>
            <person name="Scott J.A."/>
            <person name="Spatafora J.W."/>
            <person name="Turgeon B.G."/>
            <person name="de Wit P.J.G.M."/>
            <person name="Zhong S."/>
            <person name="Goodwin S.B."/>
            <person name="Grigoriev I.V."/>
        </authorList>
    </citation>
    <scope>NUCLEOTIDE SEQUENCE [LARGE SCALE GENOMIC DNA]</scope>
    <source>
        <strain evidence="4">NZE10 / CBS 128990</strain>
    </source>
</reference>
<keyword evidence="2" id="KW-0472">Membrane</keyword>
<feature type="transmembrane region" description="Helical" evidence="2">
    <location>
        <begin position="134"/>
        <end position="155"/>
    </location>
</feature>
<dbReference type="EMBL" id="KB446536">
    <property type="protein sequence ID" value="EME48259.1"/>
    <property type="molecule type" value="Genomic_DNA"/>
</dbReference>
<dbReference type="InterPro" id="IPR021858">
    <property type="entry name" value="Fun_TF"/>
</dbReference>